<evidence type="ECO:0000256" key="1">
    <source>
        <dbReference type="ARBA" id="ARBA00010518"/>
    </source>
</evidence>
<dbReference type="CDD" id="cd08964">
    <property type="entry name" value="L-asparaginase_II"/>
    <property type="match status" value="1"/>
</dbReference>
<dbReference type="GO" id="GO:0004067">
    <property type="term" value="F:asparaginase activity"/>
    <property type="evidence" value="ECO:0007669"/>
    <property type="project" value="UniProtKB-UniRule"/>
</dbReference>
<dbReference type="Pfam" id="PF17763">
    <property type="entry name" value="Asparaginase_C"/>
    <property type="match status" value="1"/>
</dbReference>
<evidence type="ECO:0000256" key="2">
    <source>
        <dbReference type="ARBA" id="ARBA00022801"/>
    </source>
</evidence>
<comment type="caution">
    <text evidence="6">The sequence shown here is derived from an EMBL/GenBank/DDBJ whole genome shotgun (WGS) entry which is preliminary data.</text>
</comment>
<dbReference type="PIRSF" id="PIRSF500176">
    <property type="entry name" value="L_ASNase"/>
    <property type="match status" value="1"/>
</dbReference>
<dbReference type="Proteomes" id="UP000019140">
    <property type="component" value="Unassembled WGS sequence"/>
</dbReference>
<feature type="domain" description="Asparaginase/glutaminase C-terminal" evidence="5">
    <location>
        <begin position="224"/>
        <end position="332"/>
    </location>
</feature>
<proteinExistence type="inferred from homology"/>
<dbReference type="PANTHER" id="PTHR11707:SF28">
    <property type="entry name" value="60 KDA LYSOPHOSPHOLIPASE"/>
    <property type="match status" value="1"/>
</dbReference>
<dbReference type="PATRIC" id="fig|1429439.4.peg.5942"/>
<evidence type="ECO:0000256" key="3">
    <source>
        <dbReference type="RuleBase" id="RU004456"/>
    </source>
</evidence>
<dbReference type="InterPro" id="IPR027473">
    <property type="entry name" value="L-asparaginase_C"/>
</dbReference>
<reference evidence="6 7" key="1">
    <citation type="journal article" date="2014" name="Nature">
        <title>An environmental bacterial taxon with a large and distinct metabolic repertoire.</title>
        <authorList>
            <person name="Wilson M.C."/>
            <person name="Mori T."/>
            <person name="Ruckert C."/>
            <person name="Uria A.R."/>
            <person name="Helf M.J."/>
            <person name="Takada K."/>
            <person name="Gernert C."/>
            <person name="Steffens U.A."/>
            <person name="Heycke N."/>
            <person name="Schmitt S."/>
            <person name="Rinke C."/>
            <person name="Helfrich E.J."/>
            <person name="Brachmann A.O."/>
            <person name="Gurgui C."/>
            <person name="Wakimoto T."/>
            <person name="Kracht M."/>
            <person name="Crusemann M."/>
            <person name="Hentschel U."/>
            <person name="Abe I."/>
            <person name="Matsunaga S."/>
            <person name="Kalinowski J."/>
            <person name="Takeyama H."/>
            <person name="Piel J."/>
        </authorList>
    </citation>
    <scope>NUCLEOTIDE SEQUENCE [LARGE SCALE GENOMIC DNA]</scope>
    <source>
        <strain evidence="7">TSY2</strain>
    </source>
</reference>
<dbReference type="FunFam" id="3.40.50.1170:FF:000001">
    <property type="entry name" value="L-asparaginase 2"/>
    <property type="match status" value="1"/>
</dbReference>
<organism evidence="6 7">
    <name type="scientific">Candidatus Entotheonella gemina</name>
    <dbReference type="NCBI Taxonomy" id="1429439"/>
    <lineage>
        <taxon>Bacteria</taxon>
        <taxon>Pseudomonadati</taxon>
        <taxon>Nitrospinota/Tectimicrobiota group</taxon>
        <taxon>Candidatus Tectimicrobiota</taxon>
        <taxon>Candidatus Entotheonellia</taxon>
        <taxon>Candidatus Entotheonellales</taxon>
        <taxon>Candidatus Entotheonellaceae</taxon>
        <taxon>Candidatus Entotheonella</taxon>
    </lineage>
</organism>
<dbReference type="NCBIfam" id="TIGR00520">
    <property type="entry name" value="asnASE_II"/>
    <property type="match status" value="1"/>
</dbReference>
<evidence type="ECO:0008006" key="8">
    <source>
        <dbReference type="Google" id="ProtNLM"/>
    </source>
</evidence>
<protein>
    <recommendedName>
        <fullName evidence="8">Asparaginase</fullName>
    </recommendedName>
</protein>
<dbReference type="Gene3D" id="3.40.50.40">
    <property type="match status" value="1"/>
</dbReference>
<dbReference type="Pfam" id="PF00710">
    <property type="entry name" value="Asparaginase"/>
    <property type="match status" value="1"/>
</dbReference>
<dbReference type="InterPro" id="IPR037152">
    <property type="entry name" value="L-asparaginase_N_sf"/>
</dbReference>
<dbReference type="InterPro" id="IPR036152">
    <property type="entry name" value="Asp/glu_Ase-like_sf"/>
</dbReference>
<dbReference type="PRINTS" id="PR00139">
    <property type="entry name" value="ASNGLNASE"/>
</dbReference>
<dbReference type="SMART" id="SM00870">
    <property type="entry name" value="Asparaginase"/>
    <property type="match status" value="1"/>
</dbReference>
<evidence type="ECO:0000259" key="5">
    <source>
        <dbReference type="Pfam" id="PF17763"/>
    </source>
</evidence>
<dbReference type="InterPro" id="IPR027474">
    <property type="entry name" value="L-asparaginase_N"/>
</dbReference>
<dbReference type="EMBL" id="AZHX01001506">
    <property type="protein sequence ID" value="ETX02637.1"/>
    <property type="molecule type" value="Genomic_DNA"/>
</dbReference>
<dbReference type="InterPro" id="IPR006034">
    <property type="entry name" value="Asparaginase/glutaminase-like"/>
</dbReference>
<feature type="domain" description="L-asparaginase N-terminal" evidence="4">
    <location>
        <begin position="7"/>
        <end position="202"/>
    </location>
</feature>
<dbReference type="PROSITE" id="PS51732">
    <property type="entry name" value="ASN_GLN_ASE_3"/>
    <property type="match status" value="1"/>
</dbReference>
<dbReference type="PIRSF" id="PIRSF001220">
    <property type="entry name" value="L-ASNase_gatD"/>
    <property type="match status" value="1"/>
</dbReference>
<sequence length="335" mass="36509">MATTHPKVYVVATGGSISGIGPDRLDYLLYPELGKRLSIEEMLKRIPEVETVAQVESENLIRVGSPAIGPPEWLQLAHRINDLFDTDPDLAGVVVTHGTATLEETAYFLHLTVKSERPVVVTGAMRPPTAMGTDADLNLFDAIRLAAAPAAVGRGVLTVLNNEIQSARDVTKTNTLRVETFTSRELGFLGYVDSEGQAVFYRDVTRQHTTRTPFDVRGRETLPRVDIVYTYSGADGLLIDAVRQHGSDGLIVVGFGSGSLSSAVFEAGARAIQDGLVVVIASRATSGRIIMTPQKEAHGYLVADDLLPQKARILLMLALCQTRDRQALQEMFYRY</sequence>
<evidence type="ECO:0000313" key="6">
    <source>
        <dbReference type="EMBL" id="ETX02637.1"/>
    </source>
</evidence>
<dbReference type="InterPro" id="IPR040919">
    <property type="entry name" value="Asparaginase_C"/>
</dbReference>
<keyword evidence="7" id="KW-1185">Reference proteome</keyword>
<keyword evidence="2" id="KW-0378">Hydrolase</keyword>
<dbReference type="HOGENOM" id="CLU_019134_1_2_7"/>
<evidence type="ECO:0000259" key="4">
    <source>
        <dbReference type="Pfam" id="PF00710"/>
    </source>
</evidence>
<dbReference type="Gene3D" id="3.40.50.1170">
    <property type="entry name" value="L-asparaginase, N-terminal domain"/>
    <property type="match status" value="1"/>
</dbReference>
<comment type="similarity">
    <text evidence="1 3">Belongs to the asparaginase 1 family.</text>
</comment>
<accession>W4LZ30</accession>
<dbReference type="InterPro" id="IPR004550">
    <property type="entry name" value="AsnASE_II"/>
</dbReference>
<dbReference type="PANTHER" id="PTHR11707">
    <property type="entry name" value="L-ASPARAGINASE"/>
    <property type="match status" value="1"/>
</dbReference>
<dbReference type="AlphaFoldDB" id="W4LZ30"/>
<dbReference type="GO" id="GO:0006528">
    <property type="term" value="P:asparagine metabolic process"/>
    <property type="evidence" value="ECO:0007669"/>
    <property type="project" value="InterPro"/>
</dbReference>
<dbReference type="SUPFAM" id="SSF53774">
    <property type="entry name" value="Glutaminase/Asparaginase"/>
    <property type="match status" value="1"/>
</dbReference>
<gene>
    <name evidence="6" type="ORF">ETSY2_35155</name>
</gene>
<evidence type="ECO:0000313" key="7">
    <source>
        <dbReference type="Proteomes" id="UP000019140"/>
    </source>
</evidence>
<name>W4LZ30_9BACT</name>